<dbReference type="GO" id="GO:0005634">
    <property type="term" value="C:nucleus"/>
    <property type="evidence" value="ECO:0007669"/>
    <property type="project" value="UniProtKB-SubCell"/>
</dbReference>
<dbReference type="Gene3D" id="1.25.40.1040">
    <property type="match status" value="1"/>
</dbReference>
<dbReference type="PROSITE" id="PS50005">
    <property type="entry name" value="TPR"/>
    <property type="match status" value="1"/>
</dbReference>
<name>A0A899G158_9ASCO</name>
<evidence type="ECO:0000313" key="8">
    <source>
        <dbReference type="Proteomes" id="UP000663699"/>
    </source>
</evidence>
<dbReference type="InterPro" id="IPR045243">
    <property type="entry name" value="Rna14-like"/>
</dbReference>
<feature type="domain" description="Suppressor of forked" evidence="6">
    <location>
        <begin position="74"/>
        <end position="216"/>
    </location>
</feature>
<feature type="repeat" description="TPR" evidence="3">
    <location>
        <begin position="90"/>
        <end position="123"/>
    </location>
</feature>
<dbReference type="GO" id="GO:0003729">
    <property type="term" value="F:mRNA binding"/>
    <property type="evidence" value="ECO:0007669"/>
    <property type="project" value="TreeGrafter"/>
</dbReference>
<evidence type="ECO:0000256" key="4">
    <source>
        <dbReference type="RuleBase" id="RU369035"/>
    </source>
</evidence>
<dbReference type="OrthoDB" id="26282at2759"/>
<dbReference type="InterPro" id="IPR003107">
    <property type="entry name" value="HAT"/>
</dbReference>
<dbReference type="AlphaFoldDB" id="A0A899G158"/>
<dbReference type="SMART" id="SM00386">
    <property type="entry name" value="HAT"/>
    <property type="match status" value="3"/>
</dbReference>
<keyword evidence="3" id="KW-0802">TPR repeat</keyword>
<feature type="region of interest" description="Disordered" evidence="5">
    <location>
        <begin position="1"/>
        <end position="70"/>
    </location>
</feature>
<dbReference type="EMBL" id="CP054540">
    <property type="protein sequence ID" value="QSL65932.1"/>
    <property type="molecule type" value="Genomic_DNA"/>
</dbReference>
<evidence type="ECO:0000256" key="3">
    <source>
        <dbReference type="PROSITE-ProRule" id="PRU00339"/>
    </source>
</evidence>
<dbReference type="InterPro" id="IPR008847">
    <property type="entry name" value="Suf"/>
</dbReference>
<keyword evidence="1" id="KW-0677">Repeat</keyword>
<comment type="function">
    <text evidence="4">Component of the cleavage factor IA (CFIA) complex, which is involved in the endonucleolytic cleavage during polyadenylation-dependent pre-mRNA 3'-end formation.</text>
</comment>
<dbReference type="InterPro" id="IPR011990">
    <property type="entry name" value="TPR-like_helical_dom_sf"/>
</dbReference>
<organism evidence="7 8">
    <name type="scientific">Pneumocystis wakefieldiae</name>
    <dbReference type="NCBI Taxonomy" id="38082"/>
    <lineage>
        <taxon>Eukaryota</taxon>
        <taxon>Fungi</taxon>
        <taxon>Dikarya</taxon>
        <taxon>Ascomycota</taxon>
        <taxon>Taphrinomycotina</taxon>
        <taxon>Pneumocystomycetes</taxon>
        <taxon>Pneumocystaceae</taxon>
        <taxon>Pneumocystis</taxon>
    </lineage>
</organism>
<keyword evidence="2 4" id="KW-0539">Nucleus</keyword>
<evidence type="ECO:0000256" key="2">
    <source>
        <dbReference type="ARBA" id="ARBA00023242"/>
    </source>
</evidence>
<accession>A0A899G158</accession>
<keyword evidence="4" id="KW-0507">mRNA processing</keyword>
<dbReference type="PANTHER" id="PTHR19980">
    <property type="entry name" value="RNA CLEAVAGE STIMULATION FACTOR"/>
    <property type="match status" value="1"/>
</dbReference>
<gene>
    <name evidence="7" type="ORF">MERGE_003069</name>
</gene>
<dbReference type="Proteomes" id="UP000663699">
    <property type="component" value="Chromosome 9"/>
</dbReference>
<evidence type="ECO:0000259" key="6">
    <source>
        <dbReference type="Pfam" id="PF05843"/>
    </source>
</evidence>
<dbReference type="InterPro" id="IPR019734">
    <property type="entry name" value="TPR_rpt"/>
</dbReference>
<dbReference type="PANTHER" id="PTHR19980:SF0">
    <property type="entry name" value="CLEAVAGE STIMULATION FACTOR SUBUNIT 3"/>
    <property type="match status" value="1"/>
</dbReference>
<keyword evidence="8" id="KW-1185">Reference proteome</keyword>
<feature type="compositionally biased region" description="Basic and acidic residues" evidence="5">
    <location>
        <begin position="30"/>
        <end position="46"/>
    </location>
</feature>
<dbReference type="GO" id="GO:0005737">
    <property type="term" value="C:cytoplasm"/>
    <property type="evidence" value="ECO:0007669"/>
    <property type="project" value="UniProtKB-SubCell"/>
</dbReference>
<evidence type="ECO:0000256" key="5">
    <source>
        <dbReference type="SAM" id="MobiDB-lite"/>
    </source>
</evidence>
<proteinExistence type="predicted"/>
<feature type="compositionally biased region" description="Basic and acidic residues" evidence="5">
    <location>
        <begin position="1"/>
        <end position="22"/>
    </location>
</feature>
<protein>
    <recommendedName>
        <fullName evidence="4">mRNA 3'-end-processing protein RNA14</fullName>
    </recommendedName>
</protein>
<evidence type="ECO:0000313" key="7">
    <source>
        <dbReference type="EMBL" id="QSL65932.1"/>
    </source>
</evidence>
<sequence>MEENISEKREKEAPETNAKEPVSEESLLNGEKRERPEKRDRNEDSISIKASSESNSLQDMSSLKTNKRKRLSQDRVGQLEDLIALDDKDASSWLKLIMEYKDKNKIEEARSVYERFLKVFPTAAQQWIDYADMELTNNEFIRVETIFSRCLRSVLSVDLWKFYLDYIRRVNNVSTGGAQARSVISQAYEFVLAHVGIDKDCGSIWSDYINFIKTAEIIFSHILFLK</sequence>
<reference evidence="7" key="1">
    <citation type="submission" date="2020-06" db="EMBL/GenBank/DDBJ databases">
        <title>Genomes of multiple members of Pneumocystis genus reveal paths to human pathogen Pneumocystis jirovecii.</title>
        <authorList>
            <person name="Cisse O.H."/>
            <person name="Ma L."/>
            <person name="Dekker J."/>
            <person name="Khil P."/>
            <person name="Jo J."/>
            <person name="Brenchley J."/>
            <person name="Blair R."/>
            <person name="Pahar B."/>
            <person name="Chabe M."/>
            <person name="Van Rompay K.A."/>
            <person name="Keesler R."/>
            <person name="Sukura A."/>
            <person name="Hirsch V."/>
            <person name="Kutty G."/>
            <person name="Liu Y."/>
            <person name="Peng L."/>
            <person name="Chen J."/>
            <person name="Song J."/>
            <person name="Weissenbacher-Lang C."/>
            <person name="Xu J."/>
            <person name="Upham N.S."/>
            <person name="Stajich J.E."/>
            <person name="Cuomo C.A."/>
            <person name="Cushion M.T."/>
            <person name="Kovacs J.A."/>
        </authorList>
    </citation>
    <scope>NUCLEOTIDE SEQUENCE</scope>
    <source>
        <strain evidence="7">2A</strain>
    </source>
</reference>
<feature type="compositionally biased region" description="Low complexity" evidence="5">
    <location>
        <begin position="47"/>
        <end position="56"/>
    </location>
</feature>
<dbReference type="Pfam" id="PF05843">
    <property type="entry name" value="Suf"/>
    <property type="match status" value="1"/>
</dbReference>
<evidence type="ECO:0000256" key="1">
    <source>
        <dbReference type="ARBA" id="ARBA00022737"/>
    </source>
</evidence>
<dbReference type="GO" id="GO:0180010">
    <property type="term" value="P:co-transcriptional mRNA 3'-end processing, cleavage and polyadenylation pathway"/>
    <property type="evidence" value="ECO:0007669"/>
    <property type="project" value="UniProtKB-UniRule"/>
</dbReference>
<comment type="subcellular location">
    <subcellularLocation>
        <location evidence="4">Nucleus</location>
    </subcellularLocation>
    <subcellularLocation>
        <location evidence="4">Cytoplasm</location>
    </subcellularLocation>
    <text evidence="4">Nucleus and/or cytoplasm.</text>
</comment>
<dbReference type="SUPFAM" id="SSF48452">
    <property type="entry name" value="TPR-like"/>
    <property type="match status" value="1"/>
</dbReference>
<keyword evidence="4" id="KW-0963">Cytoplasm</keyword>